<evidence type="ECO:0000259" key="4">
    <source>
        <dbReference type="Pfam" id="PF01212"/>
    </source>
</evidence>
<dbReference type="GO" id="GO:0016829">
    <property type="term" value="F:lyase activity"/>
    <property type="evidence" value="ECO:0007669"/>
    <property type="project" value="InterPro"/>
</dbReference>
<dbReference type="Pfam" id="PF01212">
    <property type="entry name" value="Beta_elim_lyase"/>
    <property type="match status" value="1"/>
</dbReference>
<comment type="cofactor">
    <cofactor evidence="1">
        <name>pyridoxal 5'-phosphate</name>
        <dbReference type="ChEBI" id="CHEBI:597326"/>
    </cofactor>
</comment>
<dbReference type="InterPro" id="IPR001597">
    <property type="entry name" value="ArAA_b-elim_lyase/Thr_aldolase"/>
</dbReference>
<dbReference type="PANTHER" id="PTHR32325">
    <property type="entry name" value="BETA-ELIMINATING LYASE-LIKE PROTEIN-RELATED"/>
    <property type="match status" value="1"/>
</dbReference>
<proteinExistence type="inferred from homology"/>
<dbReference type="NCBIfam" id="NF009709">
    <property type="entry name" value="PRK13238.1"/>
    <property type="match status" value="1"/>
</dbReference>
<accession>A0A7S3P5N4</accession>
<sequence>MNTLFLQKCTNTIQRSLVPVIPRFAYYLRQQGAKALFSSWTMPFHAHDRASSTATTISTKETTTNTNSPTVKDYHRVWAEPYKIKVVEPLSMTTPEHRRQAIVNAGYNTFLLKAEDVYIDFLTDSGTSAMSDAQWGALMIGDEAYAGSKSYFHLEEAVQQVYGYPELVPTHQGRGAEHILSQILIKPGDVVPSNMYFTTTKFHQEYAGGKLVDVIIDEAHDPKSTHPFKGNIDLDKLRRVFEEYGTDRVPYVSFETNVNMAGGQPASMANIKQVYEFCQQNGVLVMLDATRALENAWFIKCREEGYADKSVKEILWEICSYSDGATVSSKKDNLVNIGGFLALRDKELADRARDLLVAFEGLHTYGGMSGRDMEALATGIHEMVASDDHVRARVGQVEYFGNQLIDAGIPIITPIGGHGVFMDAAAILSHLPQDHLPAQALTAALYVDSGLRGMERGIVSAGRDMATGENHHPRLELVRLAIPRRVYTQAHFDYAAESIIHVCEQRDSIRGLRFTYEPKQLRFFRARFEPIQ</sequence>
<dbReference type="Gene3D" id="3.90.1150.10">
    <property type="entry name" value="Aspartate Aminotransferase, domain 1"/>
    <property type="match status" value="1"/>
</dbReference>
<keyword evidence="3" id="KW-0663">Pyridoxal phosphate</keyword>
<evidence type="ECO:0000313" key="5">
    <source>
        <dbReference type="EMBL" id="CAE0406790.1"/>
    </source>
</evidence>
<protein>
    <recommendedName>
        <fullName evidence="4">Aromatic amino acid beta-eliminating lyase/threonine aldolase domain-containing protein</fullName>
    </recommendedName>
</protein>
<evidence type="ECO:0000256" key="3">
    <source>
        <dbReference type="ARBA" id="ARBA00022898"/>
    </source>
</evidence>
<dbReference type="InterPro" id="IPR015422">
    <property type="entry name" value="PyrdxlP-dep_Trfase_small"/>
</dbReference>
<dbReference type="PANTHER" id="PTHR32325:SF4">
    <property type="entry name" value="TRYPTOPHANASE"/>
    <property type="match status" value="1"/>
</dbReference>
<evidence type="ECO:0000256" key="2">
    <source>
        <dbReference type="ARBA" id="ARBA00009721"/>
    </source>
</evidence>
<reference evidence="5" key="1">
    <citation type="submission" date="2021-01" db="EMBL/GenBank/DDBJ databases">
        <authorList>
            <person name="Corre E."/>
            <person name="Pelletier E."/>
            <person name="Niang G."/>
            <person name="Scheremetjew M."/>
            <person name="Finn R."/>
            <person name="Kale V."/>
            <person name="Holt S."/>
            <person name="Cochrane G."/>
            <person name="Meng A."/>
            <person name="Brown T."/>
            <person name="Cohen L."/>
        </authorList>
    </citation>
    <scope>NUCLEOTIDE SEQUENCE</scope>
    <source>
        <strain evidence="5">CCMP127</strain>
    </source>
</reference>
<dbReference type="EMBL" id="HBIM01005420">
    <property type="protein sequence ID" value="CAE0406790.1"/>
    <property type="molecule type" value="Transcribed_RNA"/>
</dbReference>
<feature type="domain" description="Aromatic amino acid beta-eliminating lyase/threonine aldolase" evidence="4">
    <location>
        <begin position="120"/>
        <end position="497"/>
    </location>
</feature>
<evidence type="ECO:0000256" key="1">
    <source>
        <dbReference type="ARBA" id="ARBA00001933"/>
    </source>
</evidence>
<dbReference type="InterPro" id="IPR015424">
    <property type="entry name" value="PyrdxlP-dep_Trfase"/>
</dbReference>
<gene>
    <name evidence="5" type="ORF">ACOF00016_LOCUS4617</name>
</gene>
<organism evidence="5">
    <name type="scientific">Amphora coffeiformis</name>
    <dbReference type="NCBI Taxonomy" id="265554"/>
    <lineage>
        <taxon>Eukaryota</taxon>
        <taxon>Sar</taxon>
        <taxon>Stramenopiles</taxon>
        <taxon>Ochrophyta</taxon>
        <taxon>Bacillariophyta</taxon>
        <taxon>Bacillariophyceae</taxon>
        <taxon>Bacillariophycidae</taxon>
        <taxon>Thalassiophysales</taxon>
        <taxon>Catenulaceae</taxon>
        <taxon>Amphora</taxon>
    </lineage>
</organism>
<dbReference type="SUPFAM" id="SSF53383">
    <property type="entry name" value="PLP-dependent transferases"/>
    <property type="match status" value="1"/>
</dbReference>
<dbReference type="InterPro" id="IPR015421">
    <property type="entry name" value="PyrdxlP-dep_Trfase_major"/>
</dbReference>
<name>A0A7S3P5N4_9STRA</name>
<dbReference type="AlphaFoldDB" id="A0A7S3P5N4"/>
<comment type="similarity">
    <text evidence="2">Belongs to the beta-eliminating lyase family.</text>
</comment>
<dbReference type="GO" id="GO:0006520">
    <property type="term" value="P:amino acid metabolic process"/>
    <property type="evidence" value="ECO:0007669"/>
    <property type="project" value="InterPro"/>
</dbReference>
<dbReference type="Gene3D" id="3.40.640.10">
    <property type="entry name" value="Type I PLP-dependent aspartate aminotransferase-like (Major domain)"/>
    <property type="match status" value="1"/>
</dbReference>